<feature type="chain" id="PRO_5040362128" evidence="7">
    <location>
        <begin position="27"/>
        <end position="433"/>
    </location>
</feature>
<evidence type="ECO:0000256" key="4">
    <source>
        <dbReference type="ARBA" id="ARBA00022737"/>
    </source>
</evidence>
<evidence type="ECO:0000256" key="3">
    <source>
        <dbReference type="ARBA" id="ARBA00022490"/>
    </source>
</evidence>
<dbReference type="GO" id="GO:0000922">
    <property type="term" value="C:spindle pole"/>
    <property type="evidence" value="ECO:0007669"/>
    <property type="project" value="TreeGrafter"/>
</dbReference>
<dbReference type="PANTHER" id="PTHR22706:SF1">
    <property type="entry name" value="ASSEMBLY FACTOR FOR SPINDLE MICROTUBULES"/>
    <property type="match status" value="1"/>
</dbReference>
<protein>
    <submittedName>
        <fullName evidence="8">Uncharacterized protein</fullName>
    </submittedName>
</protein>
<dbReference type="InterPro" id="IPR027417">
    <property type="entry name" value="P-loop_NTPase"/>
</dbReference>
<dbReference type="EMBL" id="CAMAPE010000058">
    <property type="protein sequence ID" value="CAH9112006.1"/>
    <property type="molecule type" value="Genomic_DNA"/>
</dbReference>
<keyword evidence="7" id="KW-0732">Signal</keyword>
<reference evidence="8" key="1">
    <citation type="submission" date="2022-07" db="EMBL/GenBank/DDBJ databases">
        <authorList>
            <person name="Macas J."/>
            <person name="Novak P."/>
            <person name="Neumann P."/>
        </authorList>
    </citation>
    <scope>NUCLEOTIDE SEQUENCE</scope>
</reference>
<dbReference type="PANTHER" id="PTHR22706">
    <property type="entry name" value="ASSEMBLY FACTOR FOR SPINDLE MICROTUBULES"/>
    <property type="match status" value="1"/>
</dbReference>
<dbReference type="GO" id="GO:0051295">
    <property type="term" value="P:establishment of meiotic spindle localization"/>
    <property type="evidence" value="ECO:0007669"/>
    <property type="project" value="TreeGrafter"/>
</dbReference>
<comment type="caution">
    <text evidence="8">The sequence shown here is derived from an EMBL/GenBank/DDBJ whole genome shotgun (WGS) entry which is preliminary data.</text>
</comment>
<evidence type="ECO:0000313" key="9">
    <source>
        <dbReference type="Proteomes" id="UP001152484"/>
    </source>
</evidence>
<comment type="subcellular location">
    <subcellularLocation>
        <location evidence="2">Cytoplasm</location>
    </subcellularLocation>
    <subcellularLocation>
        <location evidence="1">Plastid</location>
    </subcellularLocation>
</comment>
<dbReference type="GO" id="GO:0009536">
    <property type="term" value="C:plastid"/>
    <property type="evidence" value="ECO:0007669"/>
    <property type="project" value="UniProtKB-SubCell"/>
</dbReference>
<dbReference type="Gene3D" id="1.20.5.190">
    <property type="match status" value="2"/>
</dbReference>
<evidence type="ECO:0000256" key="5">
    <source>
        <dbReference type="ARBA" id="ARBA00022860"/>
    </source>
</evidence>
<dbReference type="InterPro" id="IPR000048">
    <property type="entry name" value="IQ_motif_EF-hand-BS"/>
</dbReference>
<dbReference type="AlphaFoldDB" id="A0A9P0ZRV5"/>
<dbReference type="PROSITE" id="PS50096">
    <property type="entry name" value="IQ"/>
    <property type="match status" value="2"/>
</dbReference>
<dbReference type="GO" id="GO:0000278">
    <property type="term" value="P:mitotic cell cycle"/>
    <property type="evidence" value="ECO:0007669"/>
    <property type="project" value="TreeGrafter"/>
</dbReference>
<dbReference type="GO" id="GO:0007051">
    <property type="term" value="P:spindle organization"/>
    <property type="evidence" value="ECO:0007669"/>
    <property type="project" value="TreeGrafter"/>
</dbReference>
<keyword evidence="6" id="KW-0175">Coiled coil</keyword>
<keyword evidence="3" id="KW-0963">Cytoplasm</keyword>
<dbReference type="GO" id="GO:0005516">
    <property type="term" value="F:calmodulin binding"/>
    <property type="evidence" value="ECO:0007669"/>
    <property type="project" value="UniProtKB-KW"/>
</dbReference>
<dbReference type="InterPro" id="IPR051185">
    <property type="entry name" value="ASPM"/>
</dbReference>
<dbReference type="SUPFAM" id="SSF52540">
    <property type="entry name" value="P-loop containing nucleoside triphosphate hydrolases"/>
    <property type="match status" value="1"/>
</dbReference>
<keyword evidence="4" id="KW-0677">Repeat</keyword>
<organism evidence="8 9">
    <name type="scientific">Cuscuta europaea</name>
    <name type="common">European dodder</name>
    <dbReference type="NCBI Taxonomy" id="41803"/>
    <lineage>
        <taxon>Eukaryota</taxon>
        <taxon>Viridiplantae</taxon>
        <taxon>Streptophyta</taxon>
        <taxon>Embryophyta</taxon>
        <taxon>Tracheophyta</taxon>
        <taxon>Spermatophyta</taxon>
        <taxon>Magnoliopsida</taxon>
        <taxon>eudicotyledons</taxon>
        <taxon>Gunneridae</taxon>
        <taxon>Pentapetalae</taxon>
        <taxon>asterids</taxon>
        <taxon>lamiids</taxon>
        <taxon>Solanales</taxon>
        <taxon>Convolvulaceae</taxon>
        <taxon>Cuscuteae</taxon>
        <taxon>Cuscuta</taxon>
        <taxon>Cuscuta subgen. Cuscuta</taxon>
    </lineage>
</organism>
<sequence>MIIYSFKFQLYFLLTLCCWVLGLLLAQEISPLTLPPPPPLRSKQTTCDSSIIVSSNIHRALLIPVMAATCETRNLSSLEALLLKLQQSSEEEHGDEPPALPARPVVKSRLPRSRKKLPLNFHVNSGTCRDQANGKVNGLFESRGVAKKHFLESDGPDEISISGNESELEILKGVEIIQRCYHGHQAHHYYHELRRGAISLQSFVRGESVRKDYQDMVIQRTRAIVVIQKHIKEQRNKRLEQLRATICLQSGIRGWLTRREFNKKMVSYRNSSKQDEHNKMLVDLQRKLATSETALAKSNEENASLKKYISQCDKKLEDYETKMHSMEKMWQDQLTALKTSLAAVKRSPTENGTSRIAPLEVSEVCSDGGGQLVRYERLENTSNDNGVHDQVNDVKKPKVWFKSRLHGVKAALKQLRYGSGRNNNNKTTITCFR</sequence>
<dbReference type="Proteomes" id="UP001152484">
    <property type="component" value="Unassembled WGS sequence"/>
</dbReference>
<accession>A0A9P0ZRV5</accession>
<proteinExistence type="predicted"/>
<dbReference type="SMART" id="SM00015">
    <property type="entry name" value="IQ"/>
    <property type="match status" value="3"/>
</dbReference>
<evidence type="ECO:0000256" key="2">
    <source>
        <dbReference type="ARBA" id="ARBA00004496"/>
    </source>
</evidence>
<keyword evidence="9" id="KW-1185">Reference proteome</keyword>
<dbReference type="Pfam" id="PF00612">
    <property type="entry name" value="IQ"/>
    <property type="match status" value="2"/>
</dbReference>
<evidence type="ECO:0000313" key="8">
    <source>
        <dbReference type="EMBL" id="CAH9112006.1"/>
    </source>
</evidence>
<evidence type="ECO:0000256" key="1">
    <source>
        <dbReference type="ARBA" id="ARBA00004474"/>
    </source>
</evidence>
<evidence type="ECO:0000256" key="6">
    <source>
        <dbReference type="SAM" id="Coils"/>
    </source>
</evidence>
<keyword evidence="5" id="KW-0112">Calmodulin-binding</keyword>
<dbReference type="OrthoDB" id="683848at2759"/>
<evidence type="ECO:0000256" key="7">
    <source>
        <dbReference type="SAM" id="SignalP"/>
    </source>
</evidence>
<feature type="signal peptide" evidence="7">
    <location>
        <begin position="1"/>
        <end position="26"/>
    </location>
</feature>
<name>A0A9P0ZRV5_CUSEU</name>
<feature type="coiled-coil region" evidence="6">
    <location>
        <begin position="281"/>
        <end position="329"/>
    </location>
</feature>
<gene>
    <name evidence="8" type="ORF">CEURO_LOCUS19467</name>
</gene>